<feature type="compositionally biased region" description="Acidic residues" evidence="1">
    <location>
        <begin position="70"/>
        <end position="86"/>
    </location>
</feature>
<evidence type="ECO:0008006" key="4">
    <source>
        <dbReference type="Google" id="ProtNLM"/>
    </source>
</evidence>
<evidence type="ECO:0000256" key="2">
    <source>
        <dbReference type="SAM" id="Phobius"/>
    </source>
</evidence>
<name>A0A6C0J7M2_9ZZZZ</name>
<sequence length="135" mass="14979">MEQTVQVSFAALAAVITLLIGVVGWIYWQQTRLFANMNGIIMVIGELSRQQQSVPEPEPEKPVPEPVVQQEEEEDEDDRLEVEPEVVEGPPPPIDTDTLDEKTSAELKDMLTKRGIPFGKRDAKTVLVALLKATA</sequence>
<organism evidence="3">
    <name type="scientific">viral metagenome</name>
    <dbReference type="NCBI Taxonomy" id="1070528"/>
    <lineage>
        <taxon>unclassified sequences</taxon>
        <taxon>metagenomes</taxon>
        <taxon>organismal metagenomes</taxon>
    </lineage>
</organism>
<feature type="transmembrane region" description="Helical" evidence="2">
    <location>
        <begin position="6"/>
        <end position="28"/>
    </location>
</feature>
<proteinExistence type="predicted"/>
<evidence type="ECO:0000313" key="3">
    <source>
        <dbReference type="EMBL" id="QHT99987.1"/>
    </source>
</evidence>
<reference evidence="3" key="1">
    <citation type="journal article" date="2020" name="Nature">
        <title>Giant virus diversity and host interactions through global metagenomics.</title>
        <authorList>
            <person name="Schulz F."/>
            <person name="Roux S."/>
            <person name="Paez-Espino D."/>
            <person name="Jungbluth S."/>
            <person name="Walsh D.A."/>
            <person name="Denef V.J."/>
            <person name="McMahon K.D."/>
            <person name="Konstantinidis K.T."/>
            <person name="Eloe-Fadrosh E.A."/>
            <person name="Kyrpides N.C."/>
            <person name="Woyke T."/>
        </authorList>
    </citation>
    <scope>NUCLEOTIDE SEQUENCE</scope>
    <source>
        <strain evidence="3">GVMAG-M-3300025778-1</strain>
    </source>
</reference>
<protein>
    <recommendedName>
        <fullName evidence="4">HeH/LEM domain-containing protein</fullName>
    </recommendedName>
</protein>
<keyword evidence="2" id="KW-1133">Transmembrane helix</keyword>
<dbReference type="Gene3D" id="1.10.720.30">
    <property type="entry name" value="SAP domain"/>
    <property type="match status" value="1"/>
</dbReference>
<dbReference type="InterPro" id="IPR036361">
    <property type="entry name" value="SAP_dom_sf"/>
</dbReference>
<keyword evidence="2" id="KW-0812">Transmembrane</keyword>
<dbReference type="AlphaFoldDB" id="A0A6C0J7M2"/>
<keyword evidence="2" id="KW-0472">Membrane</keyword>
<evidence type="ECO:0000256" key="1">
    <source>
        <dbReference type="SAM" id="MobiDB-lite"/>
    </source>
</evidence>
<feature type="region of interest" description="Disordered" evidence="1">
    <location>
        <begin position="48"/>
        <end position="102"/>
    </location>
</feature>
<accession>A0A6C0J7M2</accession>
<dbReference type="EMBL" id="MN740319">
    <property type="protein sequence ID" value="QHT99987.1"/>
    <property type="molecule type" value="Genomic_DNA"/>
</dbReference>